<organism evidence="2 3">
    <name type="scientific">Candidatus Yanofskybacteria bacterium RIFCSPHIGHO2_01_FULL_41_26</name>
    <dbReference type="NCBI Taxonomy" id="1802661"/>
    <lineage>
        <taxon>Bacteria</taxon>
        <taxon>Candidatus Yanofskyibacteriota</taxon>
    </lineage>
</organism>
<keyword evidence="1" id="KW-0472">Membrane</keyword>
<proteinExistence type="predicted"/>
<keyword evidence="1" id="KW-1133">Transmembrane helix</keyword>
<reference evidence="2 3" key="1">
    <citation type="journal article" date="2016" name="Nat. Commun.">
        <title>Thousands of microbial genomes shed light on interconnected biogeochemical processes in an aquifer system.</title>
        <authorList>
            <person name="Anantharaman K."/>
            <person name="Brown C.T."/>
            <person name="Hug L.A."/>
            <person name="Sharon I."/>
            <person name="Castelle C.J."/>
            <person name="Probst A.J."/>
            <person name="Thomas B.C."/>
            <person name="Singh A."/>
            <person name="Wilkins M.J."/>
            <person name="Karaoz U."/>
            <person name="Brodie E.L."/>
            <person name="Williams K.H."/>
            <person name="Hubbard S.S."/>
            <person name="Banfield J.F."/>
        </authorList>
    </citation>
    <scope>NUCLEOTIDE SEQUENCE [LARGE SCALE GENOMIC DNA]</scope>
</reference>
<feature type="transmembrane region" description="Helical" evidence="1">
    <location>
        <begin position="7"/>
        <end position="29"/>
    </location>
</feature>
<dbReference type="InterPro" id="IPR009560">
    <property type="entry name" value="DUF1176"/>
</dbReference>
<dbReference type="EMBL" id="MGJB01000006">
    <property type="protein sequence ID" value="OGM99032.1"/>
    <property type="molecule type" value="Genomic_DNA"/>
</dbReference>
<name>A0A1F8EE00_9BACT</name>
<keyword evidence="1" id="KW-0812">Transmembrane</keyword>
<comment type="caution">
    <text evidence="2">The sequence shown here is derived from an EMBL/GenBank/DDBJ whole genome shotgun (WGS) entry which is preliminary data.</text>
</comment>
<evidence type="ECO:0000313" key="3">
    <source>
        <dbReference type="Proteomes" id="UP000176893"/>
    </source>
</evidence>
<gene>
    <name evidence="2" type="ORF">A2649_01595</name>
</gene>
<evidence type="ECO:0000313" key="2">
    <source>
        <dbReference type="EMBL" id="OGM99032.1"/>
    </source>
</evidence>
<dbReference type="InterPro" id="IPR058087">
    <property type="entry name" value="XAC2610_dom"/>
</dbReference>
<dbReference type="Pfam" id="PF06674">
    <property type="entry name" value="DUF1176"/>
    <property type="match status" value="1"/>
</dbReference>
<dbReference type="STRING" id="1802661.A2649_01595"/>
<accession>A0A1F8EE00</accession>
<protein>
    <submittedName>
        <fullName evidence="2">Uncharacterized protein</fullName>
    </submittedName>
</protein>
<dbReference type="AlphaFoldDB" id="A0A1F8EE00"/>
<sequence>MRKATIALITISILLVIGLVGFLVIWNYLKFSVNVPCNDLSGDLPVGCQASITPSEAVLVTIDIDGTMRVWRNDQILISFIDSFAAEEEDKLIIDSVSDGKLIPDSFEFADINFDGNADLKVATSRGAYNFQYSYYLYDPQNNTFDPKPFLADMWNTEFDKKAKTITTLYKGRGVGDIYREAVYLFEGGRYNLIKQINQSFVNGENEEAGYVHTVKERKNGAMVVTESKIISEPF</sequence>
<evidence type="ECO:0000256" key="1">
    <source>
        <dbReference type="SAM" id="Phobius"/>
    </source>
</evidence>
<dbReference type="NCBIfam" id="NF047539">
    <property type="entry name" value="XAC2610_fam"/>
    <property type="match status" value="1"/>
</dbReference>
<dbReference type="Proteomes" id="UP000176893">
    <property type="component" value="Unassembled WGS sequence"/>
</dbReference>